<evidence type="ECO:0000256" key="1">
    <source>
        <dbReference type="ARBA" id="ARBA00004651"/>
    </source>
</evidence>
<reference evidence="14 15" key="1">
    <citation type="submission" date="2019-02" db="EMBL/GenBank/DDBJ databases">
        <authorList>
            <person name="Khodamoradi S."/>
            <person name="Hahnke R.L."/>
            <person name="Kaempfer P."/>
            <person name="Schumann P."/>
            <person name="Rohde M."/>
            <person name="Steinert M."/>
            <person name="Luzhetskyy A."/>
            <person name="Wink J."/>
            <person name="Ruckert C."/>
        </authorList>
    </citation>
    <scope>NUCLEOTIDE SEQUENCE [LARGE SCALE GENOMIC DNA]</scope>
    <source>
        <strain evidence="14 15">M2</strain>
    </source>
</reference>
<evidence type="ECO:0000256" key="7">
    <source>
        <dbReference type="ARBA" id="ARBA00022723"/>
    </source>
</evidence>
<keyword evidence="15" id="KW-1185">Reference proteome</keyword>
<evidence type="ECO:0000313" key="14">
    <source>
        <dbReference type="EMBL" id="QBI55703.1"/>
    </source>
</evidence>
<dbReference type="NCBIfam" id="TIGR00203">
    <property type="entry name" value="cydB"/>
    <property type="match status" value="1"/>
</dbReference>
<evidence type="ECO:0000256" key="9">
    <source>
        <dbReference type="ARBA" id="ARBA00022989"/>
    </source>
</evidence>
<proteinExistence type="inferred from homology"/>
<accession>A0A4P6Q533</accession>
<keyword evidence="4" id="KW-1003">Cell membrane</keyword>
<dbReference type="Proteomes" id="UP000292235">
    <property type="component" value="Chromosome"/>
</dbReference>
<feature type="compositionally biased region" description="Gly residues" evidence="12">
    <location>
        <begin position="344"/>
        <end position="353"/>
    </location>
</feature>
<evidence type="ECO:0000256" key="11">
    <source>
        <dbReference type="ARBA" id="ARBA00023136"/>
    </source>
</evidence>
<evidence type="ECO:0000256" key="2">
    <source>
        <dbReference type="ARBA" id="ARBA00007543"/>
    </source>
</evidence>
<dbReference type="GO" id="GO:0009055">
    <property type="term" value="F:electron transfer activity"/>
    <property type="evidence" value="ECO:0007669"/>
    <property type="project" value="TreeGrafter"/>
</dbReference>
<dbReference type="AlphaFoldDB" id="A0A4P6Q533"/>
<dbReference type="PIRSF" id="PIRSF000267">
    <property type="entry name" value="Cyt_oxidse_sub2"/>
    <property type="match status" value="1"/>
</dbReference>
<dbReference type="GO" id="GO:0016682">
    <property type="term" value="F:oxidoreductase activity, acting on diphenols and related substances as donors, oxygen as acceptor"/>
    <property type="evidence" value="ECO:0007669"/>
    <property type="project" value="TreeGrafter"/>
</dbReference>
<dbReference type="PANTHER" id="PTHR43141">
    <property type="entry name" value="CYTOCHROME BD2 SUBUNIT II"/>
    <property type="match status" value="1"/>
</dbReference>
<keyword evidence="11 13" id="KW-0472">Membrane</keyword>
<feature type="transmembrane region" description="Helical" evidence="13">
    <location>
        <begin position="293"/>
        <end position="320"/>
    </location>
</feature>
<evidence type="ECO:0000256" key="4">
    <source>
        <dbReference type="ARBA" id="ARBA00022475"/>
    </source>
</evidence>
<evidence type="ECO:0000256" key="8">
    <source>
        <dbReference type="ARBA" id="ARBA00022982"/>
    </source>
</evidence>
<feature type="transmembrane region" description="Helical" evidence="13">
    <location>
        <begin position="157"/>
        <end position="182"/>
    </location>
</feature>
<feature type="transmembrane region" description="Helical" evidence="13">
    <location>
        <begin position="222"/>
        <end position="243"/>
    </location>
</feature>
<keyword evidence="3" id="KW-0813">Transport</keyword>
<keyword evidence="10" id="KW-0408">Iron</keyword>
<name>A0A4P6Q533_9ACTN</name>
<gene>
    <name evidence="14" type="primary">cydB2</name>
    <name evidence="14" type="ORF">EKD16_19700</name>
</gene>
<keyword evidence="6 13" id="KW-0812">Transmembrane</keyword>
<keyword evidence="5" id="KW-0349">Heme</keyword>
<evidence type="ECO:0000313" key="15">
    <source>
        <dbReference type="Proteomes" id="UP000292235"/>
    </source>
</evidence>
<feature type="region of interest" description="Disordered" evidence="12">
    <location>
        <begin position="330"/>
        <end position="364"/>
    </location>
</feature>
<evidence type="ECO:0000256" key="13">
    <source>
        <dbReference type="SAM" id="Phobius"/>
    </source>
</evidence>
<protein>
    <submittedName>
        <fullName evidence="14">Cytochrome bd-I ubiquinol oxidase subunit 2</fullName>
    </submittedName>
</protein>
<dbReference type="GO" id="GO:0070069">
    <property type="term" value="C:cytochrome complex"/>
    <property type="evidence" value="ECO:0007669"/>
    <property type="project" value="TreeGrafter"/>
</dbReference>
<dbReference type="GO" id="GO:0019646">
    <property type="term" value="P:aerobic electron transport chain"/>
    <property type="evidence" value="ECO:0007669"/>
    <property type="project" value="TreeGrafter"/>
</dbReference>
<evidence type="ECO:0000256" key="3">
    <source>
        <dbReference type="ARBA" id="ARBA00022448"/>
    </source>
</evidence>
<feature type="transmembrane region" description="Helical" evidence="13">
    <location>
        <begin position="82"/>
        <end position="102"/>
    </location>
</feature>
<dbReference type="RefSeq" id="WP_131099837.1">
    <property type="nucleotide sequence ID" value="NZ_CP036455.1"/>
</dbReference>
<comment type="subcellular location">
    <subcellularLocation>
        <location evidence="1">Cell membrane</location>
        <topology evidence="1">Multi-pass membrane protein</topology>
    </subcellularLocation>
</comment>
<dbReference type="InterPro" id="IPR003317">
    <property type="entry name" value="Cyt-d_oxidase_su2"/>
</dbReference>
<keyword evidence="9 13" id="KW-1133">Transmembrane helix</keyword>
<evidence type="ECO:0000256" key="12">
    <source>
        <dbReference type="SAM" id="MobiDB-lite"/>
    </source>
</evidence>
<feature type="transmembrane region" description="Helical" evidence="13">
    <location>
        <begin position="6"/>
        <end position="36"/>
    </location>
</feature>
<feature type="transmembrane region" description="Helical" evidence="13">
    <location>
        <begin position="194"/>
        <end position="216"/>
    </location>
</feature>
<keyword evidence="7" id="KW-0479">Metal-binding</keyword>
<dbReference type="GO" id="GO:0046872">
    <property type="term" value="F:metal ion binding"/>
    <property type="evidence" value="ECO:0007669"/>
    <property type="project" value="UniProtKB-KW"/>
</dbReference>
<dbReference type="Pfam" id="PF02322">
    <property type="entry name" value="Cyt_bd_oxida_II"/>
    <property type="match status" value="1"/>
</dbReference>
<dbReference type="EMBL" id="CP036455">
    <property type="protein sequence ID" value="QBI55703.1"/>
    <property type="molecule type" value="Genomic_DNA"/>
</dbReference>
<feature type="transmembrane region" description="Helical" evidence="13">
    <location>
        <begin position="250"/>
        <end position="273"/>
    </location>
</feature>
<feature type="transmembrane region" description="Helical" evidence="13">
    <location>
        <begin position="114"/>
        <end position="137"/>
    </location>
</feature>
<evidence type="ECO:0000256" key="6">
    <source>
        <dbReference type="ARBA" id="ARBA00022692"/>
    </source>
</evidence>
<organism evidence="14 15">
    <name type="scientific">Streptomonospora litoralis</name>
    <dbReference type="NCBI Taxonomy" id="2498135"/>
    <lineage>
        <taxon>Bacteria</taxon>
        <taxon>Bacillati</taxon>
        <taxon>Actinomycetota</taxon>
        <taxon>Actinomycetes</taxon>
        <taxon>Streptosporangiales</taxon>
        <taxon>Nocardiopsidaceae</taxon>
        <taxon>Streptomonospora</taxon>
    </lineage>
</organism>
<dbReference type="PANTHER" id="PTHR43141:SF5">
    <property type="entry name" value="CYTOCHROME BD-I UBIQUINOL OXIDASE SUBUNIT 2"/>
    <property type="match status" value="1"/>
</dbReference>
<keyword evidence="8" id="KW-0249">Electron transport</keyword>
<sequence length="364" mass="38179">MELPDIWFIAIAILWTGYFVLEGFDFGVGVLLPFVGKDDTDRRVMINSIGPVWDGNEVWLITAAGAMFAAFPAWYASTFSGFYLPLLLILLALIVRGVAFEYRGKGDTDRWRAWWDRAIFFGSAVPAVLWGVVFGNIVRGVPMDAGGIVTGGLADLLNPYALLGGLTTLSLFTLHGAVFLTLKTSGAVRARARGAALRTAPVAVPAGAVFLAWTQFSHGADWTLPVAAAAAAALLAGATLAASGREGWSFAATALAIGGTSITLFGALHPAVLPSTTDPAFDLTVQNASSAPYTLTVLSWVALVFLPLVMGYQAWSYWVFRKRVSREHIDPAPAYGGPEPTGAEGSGPGGAGGSAAPVQRTGGD</sequence>
<dbReference type="GO" id="GO:0005886">
    <property type="term" value="C:plasma membrane"/>
    <property type="evidence" value="ECO:0007669"/>
    <property type="project" value="UniProtKB-SubCell"/>
</dbReference>
<evidence type="ECO:0000256" key="10">
    <source>
        <dbReference type="ARBA" id="ARBA00023004"/>
    </source>
</evidence>
<dbReference type="OrthoDB" id="9776710at2"/>
<comment type="similarity">
    <text evidence="2">Belongs to the cytochrome ubiquinol oxidase subunit 2 family.</text>
</comment>
<evidence type="ECO:0000256" key="5">
    <source>
        <dbReference type="ARBA" id="ARBA00022617"/>
    </source>
</evidence>
<dbReference type="KEGG" id="strr:EKD16_19700"/>